<reference evidence="1 2" key="1">
    <citation type="submission" date="2015-01" db="EMBL/GenBank/DDBJ databases">
        <title>Evolution of Trichinella species and genotypes.</title>
        <authorList>
            <person name="Korhonen P.K."/>
            <person name="Edoardo P."/>
            <person name="Giuseppe L.R."/>
            <person name="Gasser R.B."/>
        </authorList>
    </citation>
    <scope>NUCLEOTIDE SEQUENCE [LARGE SCALE GENOMIC DNA]</scope>
    <source>
        <strain evidence="1">ISS120</strain>
    </source>
</reference>
<dbReference type="EMBL" id="JYDI01007230">
    <property type="protein sequence ID" value="KRY02721.1"/>
    <property type="molecule type" value="Genomic_DNA"/>
</dbReference>
<protein>
    <submittedName>
        <fullName evidence="1">Uncharacterized protein</fullName>
    </submittedName>
</protein>
<accession>A0A0V0YRA8</accession>
<evidence type="ECO:0000313" key="1">
    <source>
        <dbReference type="EMBL" id="KRY02721.1"/>
    </source>
</evidence>
<comment type="caution">
    <text evidence="1">The sequence shown here is derived from an EMBL/GenBank/DDBJ whole genome shotgun (WGS) entry which is preliminary data.</text>
</comment>
<keyword evidence="2" id="KW-1185">Reference proteome</keyword>
<dbReference type="AlphaFoldDB" id="A0A0V0YRA8"/>
<gene>
    <name evidence="1" type="ORF">T03_12307</name>
</gene>
<sequence length="43" mass="4680">MLLRSRTLLEGYKSVEFIALSVAPTKIVSACNIFGNISANTHL</sequence>
<name>A0A0V0YRA8_TRIBR</name>
<proteinExistence type="predicted"/>
<dbReference type="Proteomes" id="UP000054653">
    <property type="component" value="Unassembled WGS sequence"/>
</dbReference>
<organism evidence="1 2">
    <name type="scientific">Trichinella britovi</name>
    <name type="common">Parasitic roundworm</name>
    <dbReference type="NCBI Taxonomy" id="45882"/>
    <lineage>
        <taxon>Eukaryota</taxon>
        <taxon>Metazoa</taxon>
        <taxon>Ecdysozoa</taxon>
        <taxon>Nematoda</taxon>
        <taxon>Enoplea</taxon>
        <taxon>Dorylaimia</taxon>
        <taxon>Trichinellida</taxon>
        <taxon>Trichinellidae</taxon>
        <taxon>Trichinella</taxon>
    </lineage>
</organism>
<evidence type="ECO:0000313" key="2">
    <source>
        <dbReference type="Proteomes" id="UP000054653"/>
    </source>
</evidence>